<evidence type="ECO:0000256" key="3">
    <source>
        <dbReference type="ARBA" id="ARBA00022679"/>
    </source>
</evidence>
<comment type="similarity">
    <text evidence="1">Belongs to the protein prenyltransferase subunit alpha family.</text>
</comment>
<reference evidence="7" key="1">
    <citation type="submission" date="2013-12" db="EMBL/GenBank/DDBJ databases">
        <title>The Genome Sequence of Aphanomyces astaci APO3.</title>
        <authorList>
            <consortium name="The Broad Institute Genomics Platform"/>
            <person name="Russ C."/>
            <person name="Tyler B."/>
            <person name="van West P."/>
            <person name="Dieguez-Uribeondo J."/>
            <person name="Young S.K."/>
            <person name="Zeng Q."/>
            <person name="Gargeya S."/>
            <person name="Fitzgerald M."/>
            <person name="Abouelleil A."/>
            <person name="Alvarado L."/>
            <person name="Chapman S.B."/>
            <person name="Gainer-Dewar J."/>
            <person name="Goldberg J."/>
            <person name="Griggs A."/>
            <person name="Gujja S."/>
            <person name="Hansen M."/>
            <person name="Howarth C."/>
            <person name="Imamovic A."/>
            <person name="Ireland A."/>
            <person name="Larimer J."/>
            <person name="McCowan C."/>
            <person name="Murphy C."/>
            <person name="Pearson M."/>
            <person name="Poon T.W."/>
            <person name="Priest M."/>
            <person name="Roberts A."/>
            <person name="Saif S."/>
            <person name="Shea T."/>
            <person name="Sykes S."/>
            <person name="Wortman J."/>
            <person name="Nusbaum C."/>
            <person name="Birren B."/>
        </authorList>
    </citation>
    <scope>NUCLEOTIDE SEQUENCE [LARGE SCALE GENOMIC DNA]</scope>
    <source>
        <strain evidence="7">APO3</strain>
    </source>
</reference>
<protein>
    <recommendedName>
        <fullName evidence="8">Protein prenyltransferase alpha subunit repeat-containing protein 1</fullName>
    </recommendedName>
</protein>
<dbReference type="PROSITE" id="PS51147">
    <property type="entry name" value="PFTA"/>
    <property type="match status" value="1"/>
</dbReference>
<dbReference type="PANTHER" id="PTHR11129:SF3">
    <property type="entry name" value="PROTEIN PRENYLTRANSFERASE ALPHA SUBUNIT REPEAT-CONTAINING PROTEIN 1"/>
    <property type="match status" value="1"/>
</dbReference>
<evidence type="ECO:0000313" key="7">
    <source>
        <dbReference type="EMBL" id="ETV86798.1"/>
    </source>
</evidence>
<proteinExistence type="inferred from homology"/>
<dbReference type="GeneID" id="20803867"/>
<keyword evidence="2" id="KW-0637">Prenyltransferase</keyword>
<feature type="coiled-coil region" evidence="5">
    <location>
        <begin position="346"/>
        <end position="380"/>
    </location>
</feature>
<dbReference type="GO" id="GO:0008318">
    <property type="term" value="F:protein prenyltransferase activity"/>
    <property type="evidence" value="ECO:0007669"/>
    <property type="project" value="InterPro"/>
</dbReference>
<dbReference type="Pfam" id="PF01239">
    <property type="entry name" value="PPTA"/>
    <property type="match status" value="3"/>
</dbReference>
<sequence>MTGQSYVEEVTYLFDEDPSIDEIGVVHLDDEHEAFVLADHKLGIAMAKIPAIHRQAKEKFFRAKDLNDVPGILNATRCMLLVCADFYTAWNARKTLISNGVFSEEVEMKFTRLVLTQHAKSIDTWAHRRWVFHRLFPRLPSDELATLLAHELSLCAKLCEEHPRNYFAWSYRYCICSKLSLPSLLAELHDTTREWCDRHVSDHSAWNHRHLVLVLVLSQVPTSATTLVADELAFVTRLQRLYPDRDALWCHRRAILQTMAPYLSNRSISSWEDLDAEYDDGGTAAVLDDHSIDAFVRVEVHFGSEVGSVPALRYAVFALEWILKLSPALPRVAQWHAQMCRQLTAKDHYEDTIRQLKMQLHDARNQLFRSQQQLNRLKQHPPRASTLQDSVFANESQHCESLVGHDIRSQFQTCVDEVKAATGGSVGHALNKTICRLEFLQRTVLDSQRLMSDILYTCFCPHGECIPISSLTTGRTNHPYLARRVPRPSRRYQIHAESTLTKSNQHGQRERPETPARGTTPAPGTVPATMRRDKLLRQLRCVHTPDEGAAPHIMLDVNGDMHELSNDLRQRAGLICMDMVADMCHRFDLSSLVDLPSHVKHVRRLSRSLPMLITFVERVEVLTATGEKAATTSASQHRPSKSSLDSLARRLSFIVHDYKALQTHLARPGRAIHETLLKCMHVLNVQHIDEMAPSIVDLVAVTAAHRDFVSALRTVLGLSRHETRSDILELLQTYMHTIGLGAK</sequence>
<evidence type="ECO:0000256" key="6">
    <source>
        <dbReference type="SAM" id="MobiDB-lite"/>
    </source>
</evidence>
<evidence type="ECO:0000256" key="5">
    <source>
        <dbReference type="SAM" id="Coils"/>
    </source>
</evidence>
<dbReference type="STRING" id="112090.W4H6Q1"/>
<dbReference type="OrthoDB" id="1924260at2759"/>
<dbReference type="VEuPathDB" id="FungiDB:H257_01871"/>
<dbReference type="EMBL" id="KI913116">
    <property type="protein sequence ID" value="ETV86798.1"/>
    <property type="molecule type" value="Genomic_DNA"/>
</dbReference>
<dbReference type="PANTHER" id="PTHR11129">
    <property type="entry name" value="PROTEIN FARNESYLTRANSFERASE ALPHA SUBUNIT/RAB GERANYLGERANYL TRANSFERASE ALPHA SUBUNIT"/>
    <property type="match status" value="1"/>
</dbReference>
<organism evidence="7">
    <name type="scientific">Aphanomyces astaci</name>
    <name type="common">Crayfish plague agent</name>
    <dbReference type="NCBI Taxonomy" id="112090"/>
    <lineage>
        <taxon>Eukaryota</taxon>
        <taxon>Sar</taxon>
        <taxon>Stramenopiles</taxon>
        <taxon>Oomycota</taxon>
        <taxon>Saprolegniomycetes</taxon>
        <taxon>Saprolegniales</taxon>
        <taxon>Verrucalvaceae</taxon>
        <taxon>Aphanomyces</taxon>
    </lineage>
</organism>
<gene>
    <name evidence="7" type="ORF">H257_01871</name>
</gene>
<keyword evidence="4" id="KW-0677">Repeat</keyword>
<keyword evidence="5" id="KW-0175">Coiled coil</keyword>
<keyword evidence="3" id="KW-0808">Transferase</keyword>
<evidence type="ECO:0000256" key="2">
    <source>
        <dbReference type="ARBA" id="ARBA00022602"/>
    </source>
</evidence>
<feature type="compositionally biased region" description="Polar residues" evidence="6">
    <location>
        <begin position="497"/>
        <end position="506"/>
    </location>
</feature>
<name>W4H6Q1_APHAT</name>
<feature type="region of interest" description="Disordered" evidence="6">
    <location>
        <begin position="497"/>
        <end position="527"/>
    </location>
</feature>
<dbReference type="RefSeq" id="XP_009823597.1">
    <property type="nucleotide sequence ID" value="XM_009825295.1"/>
</dbReference>
<accession>W4H6Q1</accession>
<evidence type="ECO:0008006" key="8">
    <source>
        <dbReference type="Google" id="ProtNLM"/>
    </source>
</evidence>
<evidence type="ECO:0000256" key="4">
    <source>
        <dbReference type="ARBA" id="ARBA00022737"/>
    </source>
</evidence>
<evidence type="ECO:0000256" key="1">
    <source>
        <dbReference type="ARBA" id="ARBA00006734"/>
    </source>
</evidence>
<dbReference type="InterPro" id="IPR002088">
    <property type="entry name" value="Prenyl_trans_a"/>
</dbReference>
<feature type="compositionally biased region" description="Low complexity" evidence="6">
    <location>
        <begin position="515"/>
        <end position="527"/>
    </location>
</feature>
<dbReference type="GO" id="GO:0005737">
    <property type="term" value="C:cytoplasm"/>
    <property type="evidence" value="ECO:0007669"/>
    <property type="project" value="TreeGrafter"/>
</dbReference>
<dbReference type="Gene3D" id="1.25.40.120">
    <property type="entry name" value="Protein prenylyltransferase"/>
    <property type="match status" value="1"/>
</dbReference>
<dbReference type="SUPFAM" id="SSF48439">
    <property type="entry name" value="Protein prenylyltransferase"/>
    <property type="match status" value="1"/>
</dbReference>
<dbReference type="AlphaFoldDB" id="W4H6Q1"/>